<dbReference type="Pfam" id="PF03372">
    <property type="entry name" value="Exo_endo_phos"/>
    <property type="match status" value="1"/>
</dbReference>
<evidence type="ECO:0000313" key="5">
    <source>
        <dbReference type="WBParaSite" id="NBR_0000322701-mRNA-1"/>
    </source>
</evidence>
<dbReference type="OMA" id="CWAPLAL"/>
<proteinExistence type="predicted"/>
<gene>
    <name evidence="3" type="ORF">NBR_LOCUS3228</name>
</gene>
<dbReference type="InterPro" id="IPR005135">
    <property type="entry name" value="Endo/exonuclease/phosphatase"/>
</dbReference>
<dbReference type="InterPro" id="IPR036691">
    <property type="entry name" value="Endo/exonu/phosph_ase_sf"/>
</dbReference>
<dbReference type="PANTHER" id="PTHR23227">
    <property type="entry name" value="BUCENTAUR RELATED"/>
    <property type="match status" value="1"/>
</dbReference>
<dbReference type="GO" id="GO:0003824">
    <property type="term" value="F:catalytic activity"/>
    <property type="evidence" value="ECO:0007669"/>
    <property type="project" value="InterPro"/>
</dbReference>
<name>A0A0N4XL25_NIPBR</name>
<sequence>MRQTNMRNSMVEILTMNGNRLPCWAPLALLLQQCCSNYNIKGHAVHGSPFITAVMLQQQSHSSSHRIALLGRSCRPWRRLPPRAWALRVLWSRERVGGLADLILLDIPAPASSWYTSTSETKRKDPLSCTWSDGTAVFLGSRKAQSTSGGVGFIVAPGFAKYITSVTFHSHRLGVLTATTSKGMVSIIQAYAPTADSSEELHEEFYEELQDLIRSQKSNCIIVGGDFNARIGPRRPGERFIGPNSAEIRNDTGEMLANFCETLHLYHGNSHFFKPPNRRWTHCSPNGQHLHELDHIMCNRKVFTDVGVVPSFNTGSDHRLLRARLHFDRMQVRLTQIRQKQTRIKRIDIEALQSMMDSVSFDMFGDIDEDYSRIRNIITTLATNLRCHTKPTRETEEHGPAEKPRRVHCAEQAV</sequence>
<dbReference type="Proteomes" id="UP000271162">
    <property type="component" value="Unassembled WGS sequence"/>
</dbReference>
<evidence type="ECO:0000259" key="2">
    <source>
        <dbReference type="Pfam" id="PF03372"/>
    </source>
</evidence>
<evidence type="ECO:0000256" key="1">
    <source>
        <dbReference type="SAM" id="MobiDB-lite"/>
    </source>
</evidence>
<feature type="compositionally biased region" description="Basic and acidic residues" evidence="1">
    <location>
        <begin position="391"/>
        <end position="404"/>
    </location>
</feature>
<protein>
    <submittedName>
        <fullName evidence="5">Endo/exonuclease/phosphatase domain-containing protein</fullName>
    </submittedName>
</protein>
<dbReference type="SUPFAM" id="SSF56219">
    <property type="entry name" value="DNase I-like"/>
    <property type="match status" value="1"/>
</dbReference>
<dbReference type="AlphaFoldDB" id="A0A0N4XL25"/>
<feature type="region of interest" description="Disordered" evidence="1">
    <location>
        <begin position="390"/>
        <end position="414"/>
    </location>
</feature>
<evidence type="ECO:0000313" key="4">
    <source>
        <dbReference type="Proteomes" id="UP000271162"/>
    </source>
</evidence>
<reference evidence="5" key="1">
    <citation type="submission" date="2017-02" db="UniProtKB">
        <authorList>
            <consortium name="WormBaseParasite"/>
        </authorList>
    </citation>
    <scope>IDENTIFICATION</scope>
</reference>
<feature type="domain" description="Endonuclease/exonuclease/phosphatase" evidence="2">
    <location>
        <begin position="138"/>
        <end position="318"/>
    </location>
</feature>
<organism evidence="5">
    <name type="scientific">Nippostrongylus brasiliensis</name>
    <name type="common">Rat hookworm</name>
    <dbReference type="NCBI Taxonomy" id="27835"/>
    <lineage>
        <taxon>Eukaryota</taxon>
        <taxon>Metazoa</taxon>
        <taxon>Ecdysozoa</taxon>
        <taxon>Nematoda</taxon>
        <taxon>Chromadorea</taxon>
        <taxon>Rhabditida</taxon>
        <taxon>Rhabditina</taxon>
        <taxon>Rhabditomorpha</taxon>
        <taxon>Strongyloidea</taxon>
        <taxon>Heligmosomidae</taxon>
        <taxon>Nippostrongylus</taxon>
    </lineage>
</organism>
<evidence type="ECO:0000313" key="3">
    <source>
        <dbReference type="EMBL" id="VDL66817.1"/>
    </source>
</evidence>
<dbReference type="PANTHER" id="PTHR23227:SF67">
    <property type="entry name" value="CRANIOFACIAL DEVELOPMENT PROTEIN 2-LIKE"/>
    <property type="match status" value="1"/>
</dbReference>
<dbReference type="EMBL" id="UYSL01004624">
    <property type="protein sequence ID" value="VDL66817.1"/>
    <property type="molecule type" value="Genomic_DNA"/>
</dbReference>
<dbReference type="STRING" id="27835.A0A0N4XL25"/>
<accession>A0A0N4XL25</accession>
<dbReference type="InterPro" id="IPR027124">
    <property type="entry name" value="Swc5/CFDP1/2"/>
</dbReference>
<reference evidence="3 4" key="2">
    <citation type="submission" date="2018-11" db="EMBL/GenBank/DDBJ databases">
        <authorList>
            <consortium name="Pathogen Informatics"/>
        </authorList>
    </citation>
    <scope>NUCLEOTIDE SEQUENCE [LARGE SCALE GENOMIC DNA]</scope>
</reference>
<dbReference type="Gene3D" id="3.60.10.10">
    <property type="entry name" value="Endonuclease/exonuclease/phosphatase"/>
    <property type="match status" value="1"/>
</dbReference>
<dbReference type="WBParaSite" id="NBR_0000322701-mRNA-1">
    <property type="protein sequence ID" value="NBR_0000322701-mRNA-1"/>
    <property type="gene ID" value="NBR_0000322701"/>
</dbReference>
<keyword evidence="4" id="KW-1185">Reference proteome</keyword>